<proteinExistence type="predicted"/>
<reference evidence="3" key="1">
    <citation type="submission" date="2018-08" db="EMBL/GenBank/DDBJ databases">
        <authorList>
            <person name="Im W.T."/>
        </authorList>
    </citation>
    <scope>NUCLEOTIDE SEQUENCE [LARGE SCALE GENOMIC DNA]</scope>
    <source>
        <strain evidence="3">LA-28</strain>
    </source>
</reference>
<organism evidence="2 3">
    <name type="scientific">Mesorhizobium denitrificans</name>
    <dbReference type="NCBI Taxonomy" id="2294114"/>
    <lineage>
        <taxon>Bacteria</taxon>
        <taxon>Pseudomonadati</taxon>
        <taxon>Pseudomonadota</taxon>
        <taxon>Alphaproteobacteria</taxon>
        <taxon>Hyphomicrobiales</taxon>
        <taxon>Phyllobacteriaceae</taxon>
        <taxon>Mesorhizobium</taxon>
    </lineage>
</organism>
<evidence type="ECO:0000313" key="2">
    <source>
        <dbReference type="EMBL" id="RFC64684.1"/>
    </source>
</evidence>
<dbReference type="AlphaFoldDB" id="A0A371X6M0"/>
<dbReference type="SUPFAM" id="SSF51182">
    <property type="entry name" value="RmlC-like cupins"/>
    <property type="match status" value="1"/>
</dbReference>
<gene>
    <name evidence="2" type="ORF">DY251_18895</name>
</gene>
<dbReference type="EMBL" id="QURN01000018">
    <property type="protein sequence ID" value="RFC64684.1"/>
    <property type="molecule type" value="Genomic_DNA"/>
</dbReference>
<dbReference type="Gene3D" id="2.60.120.10">
    <property type="entry name" value="Jelly Rolls"/>
    <property type="match status" value="1"/>
</dbReference>
<feature type="domain" description="Cupin type-2" evidence="1">
    <location>
        <begin position="55"/>
        <end position="118"/>
    </location>
</feature>
<evidence type="ECO:0000259" key="1">
    <source>
        <dbReference type="Pfam" id="PF07883"/>
    </source>
</evidence>
<dbReference type="PANTHER" id="PTHR38599">
    <property type="entry name" value="CUPIN DOMAIN PROTEIN (AFU_ORTHOLOGUE AFUA_3G13620)"/>
    <property type="match status" value="1"/>
</dbReference>
<dbReference type="InterPro" id="IPR011051">
    <property type="entry name" value="RmlC_Cupin_sf"/>
</dbReference>
<dbReference type="Pfam" id="PF07883">
    <property type="entry name" value="Cupin_2"/>
    <property type="match status" value="1"/>
</dbReference>
<sequence length="136" mass="14689">MHTKSDVKTMIAGLTVGLTRSAQESGMAKLTPLHREVVQGMPTLPEQEVRVLASTLLPGEVTPRHSHRFPVTVYMLEGTFTLELDGREPVAVTAGDVLVEPAGIKMTGFNRGDVPARMAIFYVCAPDTPFADPVSE</sequence>
<dbReference type="PANTHER" id="PTHR38599:SF1">
    <property type="entry name" value="CUPIN DOMAIN PROTEIN (AFU_ORTHOLOGUE AFUA_3G13620)"/>
    <property type="match status" value="1"/>
</dbReference>
<keyword evidence="3" id="KW-1185">Reference proteome</keyword>
<dbReference type="RefSeq" id="WP_116625473.1">
    <property type="nucleotide sequence ID" value="NZ_QURN01000018.1"/>
</dbReference>
<dbReference type="Proteomes" id="UP000262379">
    <property type="component" value="Unassembled WGS sequence"/>
</dbReference>
<protein>
    <submittedName>
        <fullName evidence="2">Cupin domain-containing protein</fullName>
    </submittedName>
</protein>
<accession>A0A371X6M0</accession>
<name>A0A371X6M0_9HYPH</name>
<evidence type="ECO:0000313" key="3">
    <source>
        <dbReference type="Proteomes" id="UP000262379"/>
    </source>
</evidence>
<comment type="caution">
    <text evidence="2">The sequence shown here is derived from an EMBL/GenBank/DDBJ whole genome shotgun (WGS) entry which is preliminary data.</text>
</comment>
<dbReference type="InterPro" id="IPR013096">
    <property type="entry name" value="Cupin_2"/>
</dbReference>
<dbReference type="InterPro" id="IPR014710">
    <property type="entry name" value="RmlC-like_jellyroll"/>
</dbReference>